<organism evidence="4 5">
    <name type="scientific">Cyclobacterium lianum</name>
    <dbReference type="NCBI Taxonomy" id="388280"/>
    <lineage>
        <taxon>Bacteria</taxon>
        <taxon>Pseudomonadati</taxon>
        <taxon>Bacteroidota</taxon>
        <taxon>Cytophagia</taxon>
        <taxon>Cytophagales</taxon>
        <taxon>Cyclobacteriaceae</taxon>
        <taxon>Cyclobacterium</taxon>
    </lineage>
</organism>
<proteinExistence type="predicted"/>
<sequence length="335" mass="38084">MGGFKDKWKTFLTGRMDRAEARRFLHFLFTKDGEKEMESGISEFMDQKEEEGYESEIASVIENFKKRNQRHAVQASKNKNHWPGKGLLIWAACIGSAIMMVYHAPGFLSGFNETQSDGENLEKAETVIKSNGRGQKSKILMTDGSIIYLNASSELSYSRNFSHNRVVRLTGEAYFEVANDSLNPFRVITGEIETVALGTAFNINAYREEQVQVALASGKVLVEHQENRNSVFLNPGQSTEFQPEGGKLKVLPVDTHKISLWKEGILYFEKKPFPDLIPLLENWYNVDIEIRGTMPDDRCTGRFEKKEYLSNVLKVLEHSIGFSFEIEGSKVIIYN</sequence>
<dbReference type="GO" id="GO:0016989">
    <property type="term" value="F:sigma factor antagonist activity"/>
    <property type="evidence" value="ECO:0007669"/>
    <property type="project" value="TreeGrafter"/>
</dbReference>
<dbReference type="InterPro" id="IPR006860">
    <property type="entry name" value="FecR"/>
</dbReference>
<dbReference type="Gene3D" id="2.60.120.1440">
    <property type="match status" value="1"/>
</dbReference>
<dbReference type="Pfam" id="PF04773">
    <property type="entry name" value="FecR"/>
    <property type="match status" value="1"/>
</dbReference>
<reference evidence="4 5" key="1">
    <citation type="submission" date="2016-11" db="EMBL/GenBank/DDBJ databases">
        <authorList>
            <person name="Jaros S."/>
            <person name="Januszkiewicz K."/>
            <person name="Wedrychowicz H."/>
        </authorList>
    </citation>
    <scope>NUCLEOTIDE SEQUENCE [LARGE SCALE GENOMIC DNA]</scope>
    <source>
        <strain evidence="4 5">CGMCC 1.6102</strain>
    </source>
</reference>
<name>A0A1M7L6L6_9BACT</name>
<feature type="domain" description="FecR protein" evidence="2">
    <location>
        <begin position="132"/>
        <end position="220"/>
    </location>
</feature>
<feature type="domain" description="Protein FecR C-terminal" evidence="3">
    <location>
        <begin position="266"/>
        <end position="333"/>
    </location>
</feature>
<evidence type="ECO:0000313" key="5">
    <source>
        <dbReference type="Proteomes" id="UP000184513"/>
    </source>
</evidence>
<evidence type="ECO:0000313" key="4">
    <source>
        <dbReference type="EMBL" id="SHM73400.1"/>
    </source>
</evidence>
<evidence type="ECO:0000259" key="3">
    <source>
        <dbReference type="Pfam" id="PF16344"/>
    </source>
</evidence>
<keyword evidence="1" id="KW-0472">Membrane</keyword>
<feature type="transmembrane region" description="Helical" evidence="1">
    <location>
        <begin position="87"/>
        <end position="105"/>
    </location>
</feature>
<dbReference type="AlphaFoldDB" id="A0A1M7L6L6"/>
<gene>
    <name evidence="4" type="ORF">SAMN04488057_103124</name>
</gene>
<dbReference type="PANTHER" id="PTHR30273">
    <property type="entry name" value="PERIPLASMIC SIGNAL SENSOR AND SIGMA FACTOR ACTIVATOR FECR-RELATED"/>
    <property type="match status" value="1"/>
</dbReference>
<accession>A0A1M7L6L6</accession>
<dbReference type="Pfam" id="PF16344">
    <property type="entry name" value="FecR_C"/>
    <property type="match status" value="1"/>
</dbReference>
<dbReference type="RefSeq" id="WP_084096993.1">
    <property type="nucleotide sequence ID" value="NZ_FRCY01000003.1"/>
</dbReference>
<keyword evidence="5" id="KW-1185">Reference proteome</keyword>
<dbReference type="STRING" id="388280.SAMN04488057_103124"/>
<evidence type="ECO:0000256" key="1">
    <source>
        <dbReference type="SAM" id="Phobius"/>
    </source>
</evidence>
<dbReference type="PIRSF" id="PIRSF018266">
    <property type="entry name" value="FecR"/>
    <property type="match status" value="1"/>
</dbReference>
<dbReference type="OrthoDB" id="1099916at2"/>
<evidence type="ECO:0000259" key="2">
    <source>
        <dbReference type="Pfam" id="PF04773"/>
    </source>
</evidence>
<keyword evidence="1" id="KW-1133">Transmembrane helix</keyword>
<keyword evidence="1" id="KW-0812">Transmembrane</keyword>
<dbReference type="PANTHER" id="PTHR30273:SF2">
    <property type="entry name" value="PROTEIN FECR"/>
    <property type="match status" value="1"/>
</dbReference>
<dbReference type="InterPro" id="IPR032508">
    <property type="entry name" value="FecR_C"/>
</dbReference>
<dbReference type="Gene3D" id="3.55.50.30">
    <property type="match status" value="1"/>
</dbReference>
<dbReference type="InterPro" id="IPR012373">
    <property type="entry name" value="Ferrdict_sens_TM"/>
</dbReference>
<dbReference type="Proteomes" id="UP000184513">
    <property type="component" value="Unassembled WGS sequence"/>
</dbReference>
<dbReference type="EMBL" id="FRCY01000003">
    <property type="protein sequence ID" value="SHM73400.1"/>
    <property type="molecule type" value="Genomic_DNA"/>
</dbReference>
<protein>
    <submittedName>
        <fullName evidence="4">FecR family protein</fullName>
    </submittedName>
</protein>